<dbReference type="InterPro" id="IPR011761">
    <property type="entry name" value="ATP-grasp"/>
</dbReference>
<dbReference type="EMBL" id="JACIVI010000001">
    <property type="protein sequence ID" value="MBB1160752.1"/>
    <property type="molecule type" value="Genomic_DNA"/>
</dbReference>
<keyword evidence="2 4" id="KW-0547">Nucleotide-binding</keyword>
<comment type="caution">
    <text evidence="6">The sequence shown here is derived from an EMBL/GenBank/DDBJ whole genome shotgun (WGS) entry which is preliminary data.</text>
</comment>
<proteinExistence type="predicted"/>
<evidence type="ECO:0000313" key="6">
    <source>
        <dbReference type="EMBL" id="MBB1160752.1"/>
    </source>
</evidence>
<dbReference type="SUPFAM" id="SSF56059">
    <property type="entry name" value="Glutathione synthetase ATP-binding domain-like"/>
    <property type="match status" value="1"/>
</dbReference>
<protein>
    <submittedName>
        <fullName evidence="6">ATP-grasp domain-containing protein</fullName>
    </submittedName>
</protein>
<dbReference type="GO" id="GO:0005524">
    <property type="term" value="F:ATP binding"/>
    <property type="evidence" value="ECO:0007669"/>
    <property type="project" value="UniProtKB-UniRule"/>
</dbReference>
<dbReference type="PANTHER" id="PTHR43585:SF2">
    <property type="entry name" value="ATP-GRASP ENZYME FSQD"/>
    <property type="match status" value="1"/>
</dbReference>
<keyword evidence="7" id="KW-1185">Reference proteome</keyword>
<evidence type="ECO:0000256" key="4">
    <source>
        <dbReference type="PROSITE-ProRule" id="PRU00409"/>
    </source>
</evidence>
<evidence type="ECO:0000256" key="1">
    <source>
        <dbReference type="ARBA" id="ARBA00022598"/>
    </source>
</evidence>
<gene>
    <name evidence="6" type="ORF">H4F90_01990</name>
</gene>
<evidence type="ECO:0000256" key="2">
    <source>
        <dbReference type="ARBA" id="ARBA00022741"/>
    </source>
</evidence>
<name>A0A839HIS5_9BURK</name>
<dbReference type="Proteomes" id="UP000586093">
    <property type="component" value="Unassembled WGS sequence"/>
</dbReference>
<feature type="domain" description="ATP-grasp" evidence="5">
    <location>
        <begin position="113"/>
        <end position="323"/>
    </location>
</feature>
<dbReference type="InterPro" id="IPR052032">
    <property type="entry name" value="ATP-dep_AA_Ligase"/>
</dbReference>
<dbReference type="PANTHER" id="PTHR43585">
    <property type="entry name" value="FUMIPYRROLE BIOSYNTHESIS PROTEIN C"/>
    <property type="match status" value="1"/>
</dbReference>
<reference evidence="6 7" key="1">
    <citation type="submission" date="2020-08" db="EMBL/GenBank/DDBJ databases">
        <title>Aquariorum lacteus gen. nov., sp. nov., a new member of the family Comamonadaceae, isolated from freshwater aquarium.</title>
        <authorList>
            <person name="Chun S.-J."/>
        </authorList>
    </citation>
    <scope>NUCLEOTIDE SEQUENCE [LARGE SCALE GENOMIC DNA]</scope>
    <source>
        <strain evidence="6 7">SJAQ100</strain>
    </source>
</reference>
<dbReference type="GO" id="GO:0016874">
    <property type="term" value="F:ligase activity"/>
    <property type="evidence" value="ECO:0007669"/>
    <property type="project" value="UniProtKB-KW"/>
</dbReference>
<accession>A0A839HIS5</accession>
<dbReference type="Gene3D" id="3.40.50.20">
    <property type="match status" value="1"/>
</dbReference>
<organism evidence="6 7">
    <name type="scientific">Aquariibacter albus</name>
    <dbReference type="NCBI Taxonomy" id="2759899"/>
    <lineage>
        <taxon>Bacteria</taxon>
        <taxon>Pseudomonadati</taxon>
        <taxon>Pseudomonadota</taxon>
        <taxon>Betaproteobacteria</taxon>
        <taxon>Burkholderiales</taxon>
        <taxon>Sphaerotilaceae</taxon>
        <taxon>Aquariibacter</taxon>
    </lineage>
</organism>
<dbReference type="Gene3D" id="3.30.470.20">
    <property type="entry name" value="ATP-grasp fold, B domain"/>
    <property type="match status" value="1"/>
</dbReference>
<dbReference type="RefSeq" id="WP_182660989.1">
    <property type="nucleotide sequence ID" value="NZ_JACIVI010000001.1"/>
</dbReference>
<keyword evidence="3 4" id="KW-0067">ATP-binding</keyword>
<dbReference type="AlphaFoldDB" id="A0A839HIS5"/>
<keyword evidence="1" id="KW-0436">Ligase</keyword>
<sequence length="457" mass="50795">MRSSRPPALQLFSYDWDRAAFDACAGRVRFDHAGFDLFSFPSQVGLLGFDLDRFTDRLVRRAARRGWQAVVSHHEQFGALAAALLAERLGLPGASPDAILACQHKLHARRVLERVAPEATVPCEPLPVGYGETIPEGLRYPCFAKPVKAAFSVLAREVDDRAALQALTRFGWAELWIIRRLVEPFERIARQRLPEAGTAHRMMLEQPVQAPQYNLDGVVVDGEVHALGVVDAIMYPGTQAFMRWDLPSRLDPAVQARALDVARRFLGAVGFTRGCFNMEFFHDPVSDRLTVIEFNPRLASQFGDLYRRVLGLDPHSLSLTLALGGGLADEPRREPTAGATSSFVFRAFHAGQVPPMPSRAQRAAFAARFPDGMLLPMPKQGAGLAREFKWLGSHRYGVMHLGGRDEAELRRHCEEACTLLGWPLPYAEAWTVDALGQPQLRLRPDSRWPAGQPVLRA</sequence>
<dbReference type="PROSITE" id="PS50975">
    <property type="entry name" value="ATP_GRASP"/>
    <property type="match status" value="1"/>
</dbReference>
<evidence type="ECO:0000313" key="7">
    <source>
        <dbReference type="Proteomes" id="UP000586093"/>
    </source>
</evidence>
<dbReference type="GO" id="GO:0046872">
    <property type="term" value="F:metal ion binding"/>
    <property type="evidence" value="ECO:0007669"/>
    <property type="project" value="InterPro"/>
</dbReference>
<evidence type="ECO:0000256" key="3">
    <source>
        <dbReference type="ARBA" id="ARBA00022840"/>
    </source>
</evidence>
<evidence type="ECO:0000259" key="5">
    <source>
        <dbReference type="PROSITE" id="PS50975"/>
    </source>
</evidence>